<dbReference type="InterPro" id="IPR017501">
    <property type="entry name" value="Phage_infect_YhgE_C"/>
</dbReference>
<name>A0AA37UFM6_9MICO</name>
<dbReference type="RefSeq" id="WP_284231787.1">
    <property type="nucleotide sequence ID" value="NZ_BSUL01000001.1"/>
</dbReference>
<feature type="transmembrane region" description="Helical" evidence="5">
    <location>
        <begin position="643"/>
        <end position="662"/>
    </location>
</feature>
<feature type="transmembrane region" description="Helical" evidence="5">
    <location>
        <begin position="587"/>
        <end position="606"/>
    </location>
</feature>
<dbReference type="AlphaFoldDB" id="A0AA37UFM6"/>
<dbReference type="NCBIfam" id="TIGR03062">
    <property type="entry name" value="pip_yhgE_Cterm"/>
    <property type="match status" value="1"/>
</dbReference>
<gene>
    <name evidence="7" type="ORF">GCM10025874_17030</name>
</gene>
<dbReference type="PANTHER" id="PTHR43077:SF5">
    <property type="entry name" value="PHAGE INFECTION PROTEIN"/>
    <property type="match status" value="1"/>
</dbReference>
<dbReference type="InterPro" id="IPR023908">
    <property type="entry name" value="xxxLxxG_rpt"/>
</dbReference>
<protein>
    <submittedName>
        <fullName evidence="7">Membrane protein</fullName>
    </submittedName>
</protein>
<dbReference type="GO" id="GO:0140359">
    <property type="term" value="F:ABC-type transporter activity"/>
    <property type="evidence" value="ECO:0007669"/>
    <property type="project" value="InterPro"/>
</dbReference>
<dbReference type="InterPro" id="IPR051328">
    <property type="entry name" value="T7SS_ABC-Transporter"/>
</dbReference>
<evidence type="ECO:0000256" key="2">
    <source>
        <dbReference type="ARBA" id="ARBA00022692"/>
    </source>
</evidence>
<dbReference type="InterPro" id="IPR017500">
    <property type="entry name" value="Phage_infect_YhgE_N"/>
</dbReference>
<evidence type="ECO:0000313" key="7">
    <source>
        <dbReference type="EMBL" id="GMA28450.1"/>
    </source>
</evidence>
<feature type="transmembrane region" description="Helical" evidence="5">
    <location>
        <begin position="559"/>
        <end position="580"/>
    </location>
</feature>
<sequence length="688" mass="68279">MTRRIRPFQIVVLVAIALIPSIYAGALVWSNEDPTHNLDGIAAAVVDLDAGADAADGERLQLGDEVRDELVGSTASNNFRWSAVDADAARDGLTSGAYAAVLTIPETFSADVASAGDEDPLAATAAELTVQTNDGSNLIVGNIAATIGERVTASLASQVSEEYLDNVYVGFTDVHDSLQEAADGAGELAGGAADAHSGSARLVTGLAQLRDGSGRLRDGLPELAAGASGAADGAASLSGGLESLRQATTALPDSAQQLADGAGAASAGAQDLSAGADRLASGSGTALDGARRLDAGLQELLANWDALPDAARRAAVQQLELGSAELVGDGSAERPGLTGLAAGAAQLDGGAASLDDGLATLAEGTGALAASAPGLAQGIADAADGGSALASGTAALRDGVGTVRSGAEALAGGAADAADGAAALDEGLGSLEDGAGQLATRLRDGVDDVPSYTAGQRQHLGQVAATPVDLDAQRVNEVPSYGYGLAPYFMSLALWVGALAFYLMMPALRASALAARGPSVVAALRSYLPGAAVAVVQGLLMTGAVVVGLGVRAADVPGLLGMALLTSLTFVAVNQALIALLGAPGRFIALLMIVLQLSSAGGTYPVETAPPLFQALHGVLPLNHAVEAFRSLIAGGSIGVAEAVPVLLLWLVGALLLTWFAAARARRRSRQGEPGAAVEVDAEVAASA</sequence>
<dbReference type="EMBL" id="BSUL01000001">
    <property type="protein sequence ID" value="GMA28450.1"/>
    <property type="molecule type" value="Genomic_DNA"/>
</dbReference>
<dbReference type="Gene3D" id="3.40.1710.10">
    <property type="entry name" value="abc type-2 transporter like domain"/>
    <property type="match status" value="1"/>
</dbReference>
<dbReference type="Pfam" id="PF12698">
    <property type="entry name" value="ABC2_membrane_3"/>
    <property type="match status" value="1"/>
</dbReference>
<keyword evidence="2 5" id="KW-0812">Transmembrane</keyword>
<feature type="transmembrane region" description="Helical" evidence="5">
    <location>
        <begin position="485"/>
        <end position="505"/>
    </location>
</feature>
<comment type="subcellular location">
    <subcellularLocation>
        <location evidence="1">Membrane</location>
        <topology evidence="1">Multi-pass membrane protein</topology>
    </subcellularLocation>
</comment>
<dbReference type="GO" id="GO:0016020">
    <property type="term" value="C:membrane"/>
    <property type="evidence" value="ECO:0007669"/>
    <property type="project" value="UniProtKB-SubCell"/>
</dbReference>
<dbReference type="NCBIfam" id="TIGR03057">
    <property type="entry name" value="xxxLxxG_by_4"/>
    <property type="match status" value="1"/>
</dbReference>
<dbReference type="Proteomes" id="UP001157160">
    <property type="component" value="Unassembled WGS sequence"/>
</dbReference>
<evidence type="ECO:0000256" key="5">
    <source>
        <dbReference type="SAM" id="Phobius"/>
    </source>
</evidence>
<keyword evidence="4 5" id="KW-0472">Membrane</keyword>
<evidence type="ECO:0000256" key="4">
    <source>
        <dbReference type="ARBA" id="ARBA00023136"/>
    </source>
</evidence>
<accession>A0AA37UFM6</accession>
<proteinExistence type="predicted"/>
<keyword evidence="3 5" id="KW-1133">Transmembrane helix</keyword>
<evidence type="ECO:0000256" key="1">
    <source>
        <dbReference type="ARBA" id="ARBA00004141"/>
    </source>
</evidence>
<evidence type="ECO:0000256" key="3">
    <source>
        <dbReference type="ARBA" id="ARBA00022989"/>
    </source>
</evidence>
<feature type="domain" description="ABC-2 type transporter transmembrane" evidence="6">
    <location>
        <begin position="456"/>
        <end position="660"/>
    </location>
</feature>
<evidence type="ECO:0000313" key="8">
    <source>
        <dbReference type="Proteomes" id="UP001157160"/>
    </source>
</evidence>
<feature type="transmembrane region" description="Helical" evidence="5">
    <location>
        <begin position="526"/>
        <end position="547"/>
    </location>
</feature>
<reference evidence="7 8" key="1">
    <citation type="journal article" date="2014" name="Int. J. Syst. Evol. Microbiol.">
        <title>Complete genome sequence of Corynebacterium casei LMG S-19264T (=DSM 44701T), isolated from a smear-ripened cheese.</title>
        <authorList>
            <consortium name="US DOE Joint Genome Institute (JGI-PGF)"/>
            <person name="Walter F."/>
            <person name="Albersmeier A."/>
            <person name="Kalinowski J."/>
            <person name="Ruckert C."/>
        </authorList>
    </citation>
    <scope>NUCLEOTIDE SEQUENCE [LARGE SCALE GENOMIC DNA]</scope>
    <source>
        <strain evidence="7 8">NBRC 112289</strain>
    </source>
</reference>
<dbReference type="InterPro" id="IPR013525">
    <property type="entry name" value="ABC2_TM"/>
</dbReference>
<dbReference type="NCBIfam" id="TIGR03061">
    <property type="entry name" value="pip_yhgE_Nterm"/>
    <property type="match status" value="1"/>
</dbReference>
<keyword evidence="8" id="KW-1185">Reference proteome</keyword>
<organism evidence="7 8">
    <name type="scientific">Arenivirga flava</name>
    <dbReference type="NCBI Taxonomy" id="1930060"/>
    <lineage>
        <taxon>Bacteria</taxon>
        <taxon>Bacillati</taxon>
        <taxon>Actinomycetota</taxon>
        <taxon>Actinomycetes</taxon>
        <taxon>Micrococcales</taxon>
        <taxon>Microbacteriaceae</taxon>
        <taxon>Arenivirga</taxon>
    </lineage>
</organism>
<comment type="caution">
    <text evidence="7">The sequence shown here is derived from an EMBL/GenBank/DDBJ whole genome shotgun (WGS) entry which is preliminary data.</text>
</comment>
<evidence type="ECO:0000259" key="6">
    <source>
        <dbReference type="Pfam" id="PF12698"/>
    </source>
</evidence>
<dbReference type="PANTHER" id="PTHR43077">
    <property type="entry name" value="TRANSPORT PERMEASE YVFS-RELATED"/>
    <property type="match status" value="1"/>
</dbReference>